<feature type="chain" id="PRO_5047020483" evidence="2">
    <location>
        <begin position="29"/>
        <end position="93"/>
    </location>
</feature>
<sequence>MTPITIRALVCAARLAAIAMPAGVGAQAASSHIGKRDVVIADKDLSAPSGTVPEQQSVQATTRAPDASSCLRMRQKVFLEGRGWVVRNVTLCN</sequence>
<keyword evidence="2" id="KW-0732">Signal</keyword>
<reference evidence="3 4" key="1">
    <citation type="submission" date="2023-05" db="EMBL/GenBank/DDBJ databases">
        <title>Chelatococcus sp. nov., a moderately thermophilic bacterium isolated from hot spring microbial mat.</title>
        <authorList>
            <person name="Hu C.-J."/>
            <person name="Li W.-J."/>
        </authorList>
    </citation>
    <scope>NUCLEOTIDE SEQUENCE [LARGE SCALE GENOMIC DNA]</scope>
    <source>
        <strain evidence="3 4">SYSU G07232</strain>
    </source>
</reference>
<dbReference type="EMBL" id="JASJEV010000001">
    <property type="protein sequence ID" value="MDJ1157320.1"/>
    <property type="molecule type" value="Genomic_DNA"/>
</dbReference>
<feature type="region of interest" description="Disordered" evidence="1">
    <location>
        <begin position="46"/>
        <end position="65"/>
    </location>
</feature>
<protein>
    <submittedName>
        <fullName evidence="3">Uncharacterized protein</fullName>
    </submittedName>
</protein>
<dbReference type="RefSeq" id="WP_283739279.1">
    <property type="nucleotide sequence ID" value="NZ_JASJEV010000001.1"/>
</dbReference>
<name>A0ABT7AD64_9HYPH</name>
<proteinExistence type="predicted"/>
<evidence type="ECO:0000313" key="4">
    <source>
        <dbReference type="Proteomes" id="UP001321492"/>
    </source>
</evidence>
<comment type="caution">
    <text evidence="3">The sequence shown here is derived from an EMBL/GenBank/DDBJ whole genome shotgun (WGS) entry which is preliminary data.</text>
</comment>
<keyword evidence="4" id="KW-1185">Reference proteome</keyword>
<evidence type="ECO:0000256" key="2">
    <source>
        <dbReference type="SAM" id="SignalP"/>
    </source>
</evidence>
<evidence type="ECO:0000256" key="1">
    <source>
        <dbReference type="SAM" id="MobiDB-lite"/>
    </source>
</evidence>
<organism evidence="3 4">
    <name type="scientific">Chelatococcus albus</name>
    <dbReference type="NCBI Taxonomy" id="3047466"/>
    <lineage>
        <taxon>Bacteria</taxon>
        <taxon>Pseudomonadati</taxon>
        <taxon>Pseudomonadota</taxon>
        <taxon>Alphaproteobacteria</taxon>
        <taxon>Hyphomicrobiales</taxon>
        <taxon>Chelatococcaceae</taxon>
        <taxon>Chelatococcus</taxon>
    </lineage>
</organism>
<feature type="compositionally biased region" description="Polar residues" evidence="1">
    <location>
        <begin position="48"/>
        <end position="62"/>
    </location>
</feature>
<accession>A0ABT7AD64</accession>
<gene>
    <name evidence="3" type="ORF">QNA08_03590</name>
</gene>
<dbReference type="Proteomes" id="UP001321492">
    <property type="component" value="Unassembled WGS sequence"/>
</dbReference>
<evidence type="ECO:0000313" key="3">
    <source>
        <dbReference type="EMBL" id="MDJ1157320.1"/>
    </source>
</evidence>
<feature type="signal peptide" evidence="2">
    <location>
        <begin position="1"/>
        <end position="28"/>
    </location>
</feature>